<gene>
    <name evidence="2" type="ORF">Cvel_11093</name>
</gene>
<evidence type="ECO:0000256" key="1">
    <source>
        <dbReference type="SAM" id="MobiDB-lite"/>
    </source>
</evidence>
<feature type="compositionally biased region" description="Gly residues" evidence="1">
    <location>
        <begin position="313"/>
        <end position="327"/>
    </location>
</feature>
<feature type="region of interest" description="Disordered" evidence="1">
    <location>
        <begin position="127"/>
        <end position="213"/>
    </location>
</feature>
<feature type="compositionally biased region" description="Gly residues" evidence="1">
    <location>
        <begin position="172"/>
        <end position="182"/>
    </location>
</feature>
<name>A0A0G4I5G0_9ALVE</name>
<evidence type="ECO:0000313" key="2">
    <source>
        <dbReference type="EMBL" id="CEM52133.1"/>
    </source>
</evidence>
<proteinExistence type="predicted"/>
<organism evidence="2">
    <name type="scientific">Chromera velia CCMP2878</name>
    <dbReference type="NCBI Taxonomy" id="1169474"/>
    <lineage>
        <taxon>Eukaryota</taxon>
        <taxon>Sar</taxon>
        <taxon>Alveolata</taxon>
        <taxon>Colpodellida</taxon>
        <taxon>Chromeraceae</taxon>
        <taxon>Chromera</taxon>
    </lineage>
</organism>
<protein>
    <submittedName>
        <fullName evidence="2">Uncharacterized protein</fullName>
    </submittedName>
</protein>
<dbReference type="EMBL" id="CDMZ01005156">
    <property type="protein sequence ID" value="CEM52133.1"/>
    <property type="molecule type" value="Genomic_DNA"/>
</dbReference>
<reference evidence="2" key="1">
    <citation type="submission" date="2014-11" db="EMBL/GenBank/DDBJ databases">
        <authorList>
            <person name="Otto D Thomas"/>
            <person name="Naeem Raeece"/>
        </authorList>
    </citation>
    <scope>NUCLEOTIDE SEQUENCE</scope>
</reference>
<dbReference type="AlphaFoldDB" id="A0A0G4I5G0"/>
<feature type="compositionally biased region" description="Polar residues" evidence="1">
    <location>
        <begin position="369"/>
        <end position="388"/>
    </location>
</feature>
<dbReference type="VEuPathDB" id="CryptoDB:Cvel_11093"/>
<feature type="region of interest" description="Disordered" evidence="1">
    <location>
        <begin position="439"/>
        <end position="486"/>
    </location>
</feature>
<feature type="region of interest" description="Disordered" evidence="1">
    <location>
        <begin position="284"/>
        <end position="332"/>
    </location>
</feature>
<sequence length="548" mass="57040">MSAFERFLSCSSCTRCDDDLEEVEELIILHPRRPITQNFEQLDAAISQQIDDDPDGEAVLAASPVLTLRDEDDPFNHFVSVASEESLPIPPGGRGALMPAAAAGGGAMQRARAGGYGQVRNRLVSPSLPPLFEDDEGSVGGDDVVNSPSRAQTAGFHWPHPNPNPQAPSRNGVGGMATGGGPQRQTGARQTEGALGGGNEEDRERSGGTPRTSAALRLMQRGVDIRLLWPPGSLSVEDAKKRLRTFPHSSDGNSARASAVESSSTWDASLQILQASKDSRALSIFPRKSSGGGRETPRQSLSVTGGVSSVSQQGGGRGGQPPVGGGDIPAPPNNLLFPLLRVAAAHGTAGTQLPPPQRSGAEGAGGFLQSYTPRGQTPRGSGRQNSALSPEPPPPSGVLWSLLIAPSSSSSSSLTITQINRTPTPPTAQLQPGVSQATIEGATPNYPLQNGGDSSPGVPISPTHQRPSSGPPVHPDNRLSLGEGGETETAAVTGSVASAPDAGKPKGRAASWKEYWLWVQGGRDSESFARCMRYLCPAGRFAVEPLDF</sequence>
<feature type="region of interest" description="Disordered" evidence="1">
    <location>
        <begin position="348"/>
        <end position="401"/>
    </location>
</feature>
<feature type="region of interest" description="Disordered" evidence="1">
    <location>
        <begin position="414"/>
        <end position="433"/>
    </location>
</feature>
<accession>A0A0G4I5G0</accession>